<proteinExistence type="predicted"/>
<gene>
    <name evidence="1" type="ORF">F2Q69_00011245</name>
</gene>
<protein>
    <submittedName>
        <fullName evidence="1">Uncharacterized protein</fullName>
    </submittedName>
</protein>
<name>A0A8S9QPF1_BRACR</name>
<dbReference type="Proteomes" id="UP000712600">
    <property type="component" value="Unassembled WGS sequence"/>
</dbReference>
<sequence length="137" mass="15686">MFPCCVWALTFYSTNRTQYKRRVSSSPKYSHQNLGFVFCLDRQDQLRSSSFFDTKIIVALCLAAAIDAVEDPYPTQHTLIGWFPPHIHHQIAFCSLQSNSPKEKKRYGHKQALDIDEANTVSITVNHLPPRISLGLY</sequence>
<reference evidence="1" key="1">
    <citation type="submission" date="2019-12" db="EMBL/GenBank/DDBJ databases">
        <title>Genome sequencing and annotation of Brassica cretica.</title>
        <authorList>
            <person name="Studholme D.J."/>
            <person name="Sarris P."/>
        </authorList>
    </citation>
    <scope>NUCLEOTIDE SEQUENCE</scope>
    <source>
        <strain evidence="1">PFS-109/04</strain>
        <tissue evidence="1">Leaf</tissue>
    </source>
</reference>
<evidence type="ECO:0000313" key="1">
    <source>
        <dbReference type="EMBL" id="KAF3553627.1"/>
    </source>
</evidence>
<evidence type="ECO:0000313" key="2">
    <source>
        <dbReference type="Proteomes" id="UP000712600"/>
    </source>
</evidence>
<comment type="caution">
    <text evidence="1">The sequence shown here is derived from an EMBL/GenBank/DDBJ whole genome shotgun (WGS) entry which is preliminary data.</text>
</comment>
<accession>A0A8S9QPF1</accession>
<organism evidence="1 2">
    <name type="scientific">Brassica cretica</name>
    <name type="common">Mustard</name>
    <dbReference type="NCBI Taxonomy" id="69181"/>
    <lineage>
        <taxon>Eukaryota</taxon>
        <taxon>Viridiplantae</taxon>
        <taxon>Streptophyta</taxon>
        <taxon>Embryophyta</taxon>
        <taxon>Tracheophyta</taxon>
        <taxon>Spermatophyta</taxon>
        <taxon>Magnoliopsida</taxon>
        <taxon>eudicotyledons</taxon>
        <taxon>Gunneridae</taxon>
        <taxon>Pentapetalae</taxon>
        <taxon>rosids</taxon>
        <taxon>malvids</taxon>
        <taxon>Brassicales</taxon>
        <taxon>Brassicaceae</taxon>
        <taxon>Brassiceae</taxon>
        <taxon>Brassica</taxon>
    </lineage>
</organism>
<dbReference type="EMBL" id="QGKX02000996">
    <property type="protein sequence ID" value="KAF3553627.1"/>
    <property type="molecule type" value="Genomic_DNA"/>
</dbReference>
<dbReference type="AlphaFoldDB" id="A0A8S9QPF1"/>